<dbReference type="Proteomes" id="UP000650424">
    <property type="component" value="Unassembled WGS sequence"/>
</dbReference>
<evidence type="ECO:0000313" key="2">
    <source>
        <dbReference type="Proteomes" id="UP000650424"/>
    </source>
</evidence>
<comment type="caution">
    <text evidence="1">The sequence shown here is derived from an EMBL/GenBank/DDBJ whole genome shotgun (WGS) entry which is preliminary data.</text>
</comment>
<organism evidence="1 2">
    <name type="scientific">Undibacterium hunanense</name>
    <dbReference type="NCBI Taxonomy" id="2762292"/>
    <lineage>
        <taxon>Bacteria</taxon>
        <taxon>Pseudomonadati</taxon>
        <taxon>Pseudomonadota</taxon>
        <taxon>Betaproteobacteria</taxon>
        <taxon>Burkholderiales</taxon>
        <taxon>Oxalobacteraceae</taxon>
        <taxon>Undibacterium</taxon>
    </lineage>
</organism>
<protein>
    <recommendedName>
        <fullName evidence="3">PD-(D/E)XK nuclease superfamily protein</fullName>
    </recommendedName>
</protein>
<gene>
    <name evidence="1" type="ORF">H8L32_26625</name>
</gene>
<dbReference type="RefSeq" id="WP_186950900.1">
    <property type="nucleotide sequence ID" value="NZ_JACOGF010000024.1"/>
</dbReference>
<name>A0ABR6ZYV1_9BURK</name>
<proteinExistence type="predicted"/>
<evidence type="ECO:0000313" key="1">
    <source>
        <dbReference type="EMBL" id="MBC3921066.1"/>
    </source>
</evidence>
<accession>A0ABR6ZYV1</accession>
<dbReference type="EMBL" id="JACOGF010000024">
    <property type="protein sequence ID" value="MBC3921066.1"/>
    <property type="molecule type" value="Genomic_DNA"/>
</dbReference>
<evidence type="ECO:0008006" key="3">
    <source>
        <dbReference type="Google" id="ProtNLM"/>
    </source>
</evidence>
<keyword evidence="2" id="KW-1185">Reference proteome</keyword>
<reference evidence="1 2" key="1">
    <citation type="submission" date="2020-08" db="EMBL/GenBank/DDBJ databases">
        <title>Novel species isolated from subtropical streams in China.</title>
        <authorList>
            <person name="Lu H."/>
        </authorList>
    </citation>
    <scope>NUCLEOTIDE SEQUENCE [LARGE SCALE GENOMIC DNA]</scope>
    <source>
        <strain evidence="1 2">CY18W</strain>
    </source>
</reference>
<sequence length="152" mass="18257">MQKFSIFAGDEIHRHFLHRTEYLDLLINLNTVAEEWFRIELLIIFQSLASDDQLTIKGTNHQTRRGEDRPDFTLDFDGQSLHLELKVLPKDRNYHNGWQRFLSGKNNRNDFDRLLIGDRDGVIYIYWSDLNDWENCRKNLKNRSQLIVFDKM</sequence>